<dbReference type="GO" id="GO:0005634">
    <property type="term" value="C:nucleus"/>
    <property type="evidence" value="ECO:0007669"/>
    <property type="project" value="TreeGrafter"/>
</dbReference>
<dbReference type="Proteomes" id="UP000288716">
    <property type="component" value="Unassembled WGS sequence"/>
</dbReference>
<keyword evidence="3" id="KW-0862">Zinc</keyword>
<evidence type="ECO:0000256" key="2">
    <source>
        <dbReference type="ARBA" id="ARBA00022771"/>
    </source>
</evidence>
<reference evidence="6 7" key="1">
    <citation type="journal article" date="2018" name="Gigascience">
        <title>Genomes of trombidid mites reveal novel predicted allergens and laterally-transferred genes associated with secondary metabolism.</title>
        <authorList>
            <person name="Dong X."/>
            <person name="Chaisiri K."/>
            <person name="Xia D."/>
            <person name="Armstrong S.D."/>
            <person name="Fang Y."/>
            <person name="Donnelly M.J."/>
            <person name="Kadowaki T."/>
            <person name="McGarry J.W."/>
            <person name="Darby A.C."/>
            <person name="Makepeace B.L."/>
        </authorList>
    </citation>
    <scope>NUCLEOTIDE SEQUENCE [LARGE SCALE GENOMIC DNA]</scope>
    <source>
        <strain evidence="6">UoL-UT</strain>
    </source>
</reference>
<evidence type="ECO:0000313" key="6">
    <source>
        <dbReference type="EMBL" id="RWS09606.1"/>
    </source>
</evidence>
<feature type="non-terminal residue" evidence="6">
    <location>
        <position position="1"/>
    </location>
</feature>
<dbReference type="SUPFAM" id="SSF46942">
    <property type="entry name" value="Elongation factor TFIIS domain 2"/>
    <property type="match status" value="1"/>
</dbReference>
<sequence length="102" mass="11596">KLKEDAVPEDIDVDCDDIAADIENAIYSEFKDTNMKNKNRVCSLPSNLKDTKNSHLRYHVTKRNIDAKRIAVMSADVSVSHTTLNFTSSLVWFAPLLIERED</sequence>
<dbReference type="AlphaFoldDB" id="A0A443R2X4"/>
<dbReference type="PANTHER" id="PTHR11477:SF0">
    <property type="entry name" value="IP08861P-RELATED"/>
    <property type="match status" value="1"/>
</dbReference>
<keyword evidence="4" id="KW-0539">Nucleus</keyword>
<evidence type="ECO:0000313" key="7">
    <source>
        <dbReference type="Proteomes" id="UP000288716"/>
    </source>
</evidence>
<organism evidence="6 7">
    <name type="scientific">Leptotrombidium deliense</name>
    <dbReference type="NCBI Taxonomy" id="299467"/>
    <lineage>
        <taxon>Eukaryota</taxon>
        <taxon>Metazoa</taxon>
        <taxon>Ecdysozoa</taxon>
        <taxon>Arthropoda</taxon>
        <taxon>Chelicerata</taxon>
        <taxon>Arachnida</taxon>
        <taxon>Acari</taxon>
        <taxon>Acariformes</taxon>
        <taxon>Trombidiformes</taxon>
        <taxon>Prostigmata</taxon>
        <taxon>Anystina</taxon>
        <taxon>Parasitengona</taxon>
        <taxon>Trombiculoidea</taxon>
        <taxon>Trombiculidae</taxon>
        <taxon>Leptotrombidium</taxon>
    </lineage>
</organism>
<comment type="caution">
    <text evidence="6">The sequence shown here is derived from an EMBL/GenBank/DDBJ whole genome shotgun (WGS) entry which is preliminary data.</text>
</comment>
<dbReference type="STRING" id="299467.A0A443R2X4"/>
<dbReference type="EMBL" id="NCKV01050057">
    <property type="protein sequence ID" value="RWS09606.1"/>
    <property type="molecule type" value="Genomic_DNA"/>
</dbReference>
<dbReference type="OrthoDB" id="44867at2759"/>
<dbReference type="PANTHER" id="PTHR11477">
    <property type="entry name" value="TRANSCRIPTION FACTOR S-II ZINC FINGER DOMAIN-CONTAINING PROTEIN"/>
    <property type="match status" value="1"/>
</dbReference>
<dbReference type="Gene3D" id="1.10.472.30">
    <property type="entry name" value="Transcription elongation factor S-II, central domain"/>
    <property type="match status" value="1"/>
</dbReference>
<keyword evidence="6" id="KW-0251">Elongation factor</keyword>
<keyword evidence="2" id="KW-0863">Zinc-finger</keyword>
<dbReference type="GO" id="GO:0006351">
    <property type="term" value="P:DNA-templated transcription"/>
    <property type="evidence" value="ECO:0007669"/>
    <property type="project" value="InterPro"/>
</dbReference>
<feature type="domain" description="TFIIS central" evidence="5">
    <location>
        <begin position="1"/>
        <end position="102"/>
    </location>
</feature>
<evidence type="ECO:0000256" key="1">
    <source>
        <dbReference type="ARBA" id="ARBA00022723"/>
    </source>
</evidence>
<dbReference type="GO" id="GO:0003746">
    <property type="term" value="F:translation elongation factor activity"/>
    <property type="evidence" value="ECO:0007669"/>
    <property type="project" value="UniProtKB-KW"/>
</dbReference>
<evidence type="ECO:0000256" key="4">
    <source>
        <dbReference type="ARBA" id="ARBA00023242"/>
    </source>
</evidence>
<dbReference type="GO" id="GO:0008270">
    <property type="term" value="F:zinc ion binding"/>
    <property type="evidence" value="ECO:0007669"/>
    <property type="project" value="UniProtKB-KW"/>
</dbReference>
<evidence type="ECO:0000256" key="3">
    <source>
        <dbReference type="ARBA" id="ARBA00022833"/>
    </source>
</evidence>
<protein>
    <submittedName>
        <fullName evidence="6">Transcription elongation factor A protein 2-like protein</fullName>
    </submittedName>
</protein>
<dbReference type="VEuPathDB" id="VectorBase:LDEU014102"/>
<dbReference type="PROSITE" id="PS51321">
    <property type="entry name" value="TFIIS_CENTRAL"/>
    <property type="match status" value="1"/>
</dbReference>
<dbReference type="InterPro" id="IPR036575">
    <property type="entry name" value="TFIIS_cen_dom_sf"/>
</dbReference>
<keyword evidence="1" id="KW-0479">Metal-binding</keyword>
<dbReference type="InterPro" id="IPR003618">
    <property type="entry name" value="TFIIS_cen_dom"/>
</dbReference>
<evidence type="ECO:0000259" key="5">
    <source>
        <dbReference type="PROSITE" id="PS51321"/>
    </source>
</evidence>
<name>A0A443R2X4_9ACAR</name>
<accession>A0A443R2X4</accession>
<proteinExistence type="predicted"/>
<keyword evidence="6" id="KW-0648">Protein biosynthesis</keyword>
<dbReference type="Pfam" id="PF07500">
    <property type="entry name" value="TFIIS_M"/>
    <property type="match status" value="1"/>
</dbReference>
<dbReference type="SMART" id="SM00510">
    <property type="entry name" value="TFS2M"/>
    <property type="match status" value="1"/>
</dbReference>
<keyword evidence="7" id="KW-1185">Reference proteome</keyword>
<gene>
    <name evidence="6" type="ORF">B4U80_14723</name>
</gene>